<comment type="caution">
    <text evidence="1">The sequence shown here is derived from an EMBL/GenBank/DDBJ whole genome shotgun (WGS) entry which is preliminary data.</text>
</comment>
<dbReference type="EMBL" id="MTYJ01000024">
    <property type="protein sequence ID" value="OQV21270.1"/>
    <property type="molecule type" value="Genomic_DNA"/>
</dbReference>
<evidence type="ECO:0000313" key="2">
    <source>
        <dbReference type="Proteomes" id="UP000192578"/>
    </source>
</evidence>
<organism evidence="1 2">
    <name type="scientific">Hypsibius exemplaris</name>
    <name type="common">Freshwater tardigrade</name>
    <dbReference type="NCBI Taxonomy" id="2072580"/>
    <lineage>
        <taxon>Eukaryota</taxon>
        <taxon>Metazoa</taxon>
        <taxon>Ecdysozoa</taxon>
        <taxon>Tardigrada</taxon>
        <taxon>Eutardigrada</taxon>
        <taxon>Parachela</taxon>
        <taxon>Hypsibioidea</taxon>
        <taxon>Hypsibiidae</taxon>
        <taxon>Hypsibius</taxon>
    </lineage>
</organism>
<name>A0A1W0X1G8_HYPEX</name>
<gene>
    <name evidence="1" type="ORF">BV898_04756</name>
</gene>
<evidence type="ECO:0000313" key="1">
    <source>
        <dbReference type="EMBL" id="OQV21270.1"/>
    </source>
</evidence>
<accession>A0A1W0X1G8</accession>
<dbReference type="AlphaFoldDB" id="A0A1W0X1G8"/>
<proteinExistence type="predicted"/>
<reference evidence="2" key="1">
    <citation type="submission" date="2017-01" db="EMBL/GenBank/DDBJ databases">
        <title>Comparative genomics of anhydrobiosis in the tardigrade Hypsibius dujardini.</title>
        <authorList>
            <person name="Yoshida Y."/>
            <person name="Koutsovoulos G."/>
            <person name="Laetsch D."/>
            <person name="Stevens L."/>
            <person name="Kumar S."/>
            <person name="Horikawa D."/>
            <person name="Ishino K."/>
            <person name="Komine S."/>
            <person name="Tomita M."/>
            <person name="Blaxter M."/>
            <person name="Arakawa K."/>
        </authorList>
    </citation>
    <scope>NUCLEOTIDE SEQUENCE [LARGE SCALE GENOMIC DNA]</scope>
    <source>
        <strain evidence="2">Z151</strain>
    </source>
</reference>
<protein>
    <submittedName>
        <fullName evidence="1">Uncharacterized protein</fullName>
    </submittedName>
</protein>
<sequence>MQDAQDAQRYPLIKDYIRIEANILRLDNPRGISHTGLPCDITDQCDPKVIAFIDTEKPNHDFGGDSVPYRNWFTLYDGNNINSPEINKIITRDVCGQAFRKVNVRVRAIDKDMFNDDKIDNFACFLTSDYPPAQNENSAQWSAEFPCYGEDKSAIRVWIQYRWYLIPESQCKISSNGRGWMDGWFSRR</sequence>
<dbReference type="Proteomes" id="UP000192578">
    <property type="component" value="Unassembled WGS sequence"/>
</dbReference>
<keyword evidence="2" id="KW-1185">Reference proteome</keyword>
<dbReference type="OrthoDB" id="10343294at2759"/>